<evidence type="ECO:0000256" key="5">
    <source>
        <dbReference type="ARBA" id="ARBA00022792"/>
    </source>
</evidence>
<evidence type="ECO:0000256" key="12">
    <source>
        <dbReference type="SAM" id="MobiDB-lite"/>
    </source>
</evidence>
<keyword evidence="9" id="KW-1015">Disulfide bond</keyword>
<evidence type="ECO:0000313" key="15">
    <source>
        <dbReference type="Proteomes" id="UP000077202"/>
    </source>
</evidence>
<comment type="similarity">
    <text evidence="2">Belongs to the UQCRH/QCR6 family.</text>
</comment>
<comment type="caution">
    <text evidence="14">The sequence shown here is derived from an EMBL/GenBank/DDBJ whole genome shotgun (WGS) entry which is preliminary data.</text>
</comment>
<evidence type="ECO:0000313" key="14">
    <source>
        <dbReference type="EMBL" id="OAE27544.1"/>
    </source>
</evidence>
<keyword evidence="15" id="KW-1185">Reference proteome</keyword>
<dbReference type="GO" id="GO:0006122">
    <property type="term" value="P:mitochondrial electron transport, ubiquinol to cytochrome c"/>
    <property type="evidence" value="ECO:0007669"/>
    <property type="project" value="InterPro"/>
</dbReference>
<feature type="compositionally biased region" description="Basic and acidic residues" evidence="12">
    <location>
        <begin position="1"/>
        <end position="20"/>
    </location>
</feature>
<dbReference type="PANTHER" id="PTHR15336">
    <property type="entry name" value="UBIQUINOL-CYTOCHROME C REDUCTASE COMPLEX 7.8 KDA PROTEIN"/>
    <property type="match status" value="1"/>
</dbReference>
<evidence type="ECO:0000256" key="8">
    <source>
        <dbReference type="ARBA" id="ARBA00023136"/>
    </source>
</evidence>
<keyword evidence="3" id="KW-0813">Transport</keyword>
<keyword evidence="6" id="KW-0249">Electron transport</keyword>
<comment type="subcellular location">
    <subcellularLocation>
        <location evidence="1">Mitochondrion inner membrane</location>
        <topology evidence="1">Peripheral membrane protein</topology>
        <orientation evidence="1">Intermembrane side</orientation>
    </subcellularLocation>
</comment>
<evidence type="ECO:0000259" key="13">
    <source>
        <dbReference type="Pfam" id="PF02320"/>
    </source>
</evidence>
<evidence type="ECO:0000256" key="1">
    <source>
        <dbReference type="ARBA" id="ARBA00004137"/>
    </source>
</evidence>
<dbReference type="Proteomes" id="UP000077202">
    <property type="component" value="Unassembled WGS sequence"/>
</dbReference>
<keyword evidence="7" id="KW-0496">Mitochondrion</keyword>
<dbReference type="GO" id="GO:0005743">
    <property type="term" value="C:mitochondrial inner membrane"/>
    <property type="evidence" value="ECO:0007669"/>
    <property type="project" value="UniProtKB-SubCell"/>
</dbReference>
<dbReference type="AlphaFoldDB" id="A0A176W3C5"/>
<evidence type="ECO:0000256" key="7">
    <source>
        <dbReference type="ARBA" id="ARBA00023128"/>
    </source>
</evidence>
<dbReference type="SUPFAM" id="SSF81531">
    <property type="entry name" value="Non-heme 11 kDa protein of cytochrome bc1 complex (Ubiquinol-cytochrome c reductase)"/>
    <property type="match status" value="1"/>
</dbReference>
<evidence type="ECO:0000256" key="11">
    <source>
        <dbReference type="ARBA" id="ARBA00076110"/>
    </source>
</evidence>
<dbReference type="PANTHER" id="PTHR15336:SF0">
    <property type="entry name" value="CYTOCHROME B-C1 COMPLEX SUBUNIT 6, MITOCHONDRIAL"/>
    <property type="match status" value="1"/>
</dbReference>
<dbReference type="InterPro" id="IPR036811">
    <property type="entry name" value="Ubol_cytC_Rdtase_hinge_dom_sf"/>
</dbReference>
<name>A0A176W3C5_MARPO</name>
<dbReference type="InterPro" id="IPR023184">
    <property type="entry name" value="Ubol_cytC_Rdtase_hinge_dom"/>
</dbReference>
<gene>
    <name evidence="14" type="ORF">AXG93_2225s1050</name>
</gene>
<protein>
    <recommendedName>
        <fullName evidence="11">Complex III subunit VI</fullName>
    </recommendedName>
    <alternativeName>
        <fullName evidence="10">Mitochondrial hinge protein</fullName>
    </alternativeName>
</protein>
<keyword evidence="4" id="KW-0679">Respiratory chain</keyword>
<organism evidence="14 15">
    <name type="scientific">Marchantia polymorpha subsp. ruderalis</name>
    <dbReference type="NCBI Taxonomy" id="1480154"/>
    <lineage>
        <taxon>Eukaryota</taxon>
        <taxon>Viridiplantae</taxon>
        <taxon>Streptophyta</taxon>
        <taxon>Embryophyta</taxon>
        <taxon>Marchantiophyta</taxon>
        <taxon>Marchantiopsida</taxon>
        <taxon>Marchantiidae</taxon>
        <taxon>Marchantiales</taxon>
        <taxon>Marchantiaceae</taxon>
        <taxon>Marchantia</taxon>
    </lineage>
</organism>
<accession>A0A176W3C5</accession>
<dbReference type="EMBL" id="LVLJ01001866">
    <property type="protein sequence ID" value="OAE27544.1"/>
    <property type="molecule type" value="Genomic_DNA"/>
</dbReference>
<dbReference type="InterPro" id="IPR003422">
    <property type="entry name" value="Cyt_b-c1_6"/>
</dbReference>
<proteinExistence type="inferred from homology"/>
<feature type="region of interest" description="Disordered" evidence="12">
    <location>
        <begin position="1"/>
        <end position="43"/>
    </location>
</feature>
<evidence type="ECO:0000256" key="6">
    <source>
        <dbReference type="ARBA" id="ARBA00022982"/>
    </source>
</evidence>
<evidence type="ECO:0000256" key="9">
    <source>
        <dbReference type="ARBA" id="ARBA00023157"/>
    </source>
</evidence>
<keyword evidence="8" id="KW-0472">Membrane</keyword>
<evidence type="ECO:0000256" key="10">
    <source>
        <dbReference type="ARBA" id="ARBA00044364"/>
    </source>
</evidence>
<evidence type="ECO:0000256" key="4">
    <source>
        <dbReference type="ARBA" id="ARBA00022660"/>
    </source>
</evidence>
<dbReference type="FunFam" id="1.10.287.20:FF:000001">
    <property type="entry name" value="Cytochrome b-c1 complex subunit 6"/>
    <property type="match status" value="1"/>
</dbReference>
<dbReference type="Gene3D" id="1.10.287.20">
    <property type="entry name" value="Ubiquinol-cytochrome C reductase hinge domain"/>
    <property type="match status" value="1"/>
</dbReference>
<dbReference type="Pfam" id="PF02320">
    <property type="entry name" value="UCR_hinge"/>
    <property type="match status" value="1"/>
</dbReference>
<keyword evidence="5" id="KW-0999">Mitochondrion inner membrane</keyword>
<evidence type="ECO:0000256" key="2">
    <source>
        <dbReference type="ARBA" id="ARBA00006498"/>
    </source>
</evidence>
<evidence type="ECO:0000256" key="3">
    <source>
        <dbReference type="ARBA" id="ARBA00022448"/>
    </source>
</evidence>
<feature type="domain" description="Ubiquinol-cytochrome C reductase hinge" evidence="13">
    <location>
        <begin position="40"/>
        <end position="101"/>
    </location>
</feature>
<sequence>MAKGQGRVEGKPVTDSRDQGSIRVRTACVPRSDDAEDPVDPKPEIEENCKPKCVKQLLQYQACTKRVEDDDTGSKHCTGQYFDYWGCIDKCAATKLFNKLK</sequence>
<reference evidence="14" key="1">
    <citation type="submission" date="2016-03" db="EMBL/GenBank/DDBJ databases">
        <title>Mechanisms controlling the formation of the plant cell surface in tip-growing cells are functionally conserved among land plants.</title>
        <authorList>
            <person name="Honkanen S."/>
            <person name="Jones V.A."/>
            <person name="Morieri G."/>
            <person name="Champion C."/>
            <person name="Hetherington A.J."/>
            <person name="Kelly S."/>
            <person name="Saint-Marcoux D."/>
            <person name="Proust H."/>
            <person name="Prescott H."/>
            <person name="Dolan L."/>
        </authorList>
    </citation>
    <scope>NUCLEOTIDE SEQUENCE [LARGE SCALE GENOMIC DNA]</scope>
    <source>
        <tissue evidence="14">Whole gametophyte</tissue>
    </source>
</reference>